<dbReference type="STRING" id="447595.SAMN05660826_01095"/>
<dbReference type="OrthoDB" id="1727282at2"/>
<reference evidence="3" key="1">
    <citation type="submission" date="2016-11" db="EMBL/GenBank/DDBJ databases">
        <authorList>
            <person name="Varghese N."/>
            <person name="Submissions S."/>
        </authorList>
    </citation>
    <scope>NUCLEOTIDE SEQUENCE [LARGE SCALE GENOMIC DNA]</scope>
    <source>
        <strain evidence="3">DSM 18802</strain>
    </source>
</reference>
<dbReference type="Pfam" id="PF12673">
    <property type="entry name" value="SipL"/>
    <property type="match status" value="1"/>
</dbReference>
<dbReference type="AlphaFoldDB" id="A0A1M7J0L1"/>
<proteinExistence type="predicted"/>
<dbReference type="Proteomes" id="UP000184375">
    <property type="component" value="Unassembled WGS sequence"/>
</dbReference>
<name>A0A1M7J0L1_9FIRM</name>
<keyword evidence="3" id="KW-1185">Reference proteome</keyword>
<dbReference type="EMBL" id="FRCR01000005">
    <property type="protein sequence ID" value="SHM45977.1"/>
    <property type="molecule type" value="Genomic_DNA"/>
</dbReference>
<gene>
    <name evidence="2" type="ORF">SAMN05660826_01095</name>
</gene>
<organism evidence="2 3">
    <name type="scientific">Caldanaerovirga acetigignens</name>
    <dbReference type="NCBI Taxonomy" id="447595"/>
    <lineage>
        <taxon>Bacteria</taxon>
        <taxon>Bacillati</taxon>
        <taxon>Bacillota</taxon>
        <taxon>Clostridia</taxon>
        <taxon>Thermosediminibacterales</taxon>
        <taxon>Thermosediminibacteraceae</taxon>
        <taxon>Caldanaerovirga</taxon>
    </lineage>
</organism>
<evidence type="ECO:0000313" key="3">
    <source>
        <dbReference type="Proteomes" id="UP000184375"/>
    </source>
</evidence>
<sequence>MKLLRTEEILWQKVYTKELKQDIKLKPYPVKVTGVVPRVQDVDQRIQKGAVIFSATLTTGVYFLSREGTLRYIEVLQPIRYVFCLEKILDGMEVRVDCAPETQNYHLAEDTLSVDFSLNFDLEAVIERPAGFAKTLEAKTERIATFRVIKEETDVAGIRFFFEKPDCRRIITVKPHLAKVETKVFKGFIAVEGEISADVFYIDGSGLERHNQVTVPLERVISCNEAEPEQLARVTAAFSEVHFRPSHKAGNYGIMMACRLDVKVLKKEESQVVTDFKHEGYQIVKEELLLKEVVDQGAFSFFIAESYPLKGRNLVDLHGRVERVYYEMNGELLVVQGVIGVEVFYVDENLLSAYRYIKINFCRSHPAGTVQTQVSYELKPRILHLSGVSKDGSIKITSLVEIEYTAVCRRATPVVVDIIPREGIERELFRVEKILDAKTIELVEKNEIILDCPVMLVEDIKGEVENLNVTVLDYRFLIQGGLSVHIYYAGVDGIIRCQKNIVPFGVLGDVKGGRKDMHVRADARISEVSTEIITPTRLDAIFLLSFDIEATCQQDLYLVTGPTVLQNRRYRQVYTQERLRRLSYIMPLTAPALFAKDIVPEVMEKWVEVEKAGFWIGGKLRVNTAYVGRDHLVHHDIDEVEFKFFIKGEEGLDTSRVSLSARPKKVVLVAGGEMLEGEFEISIKNYYLKML</sequence>
<dbReference type="RefSeq" id="WP_073255832.1">
    <property type="nucleotide sequence ID" value="NZ_FRCR01000005.1"/>
</dbReference>
<feature type="domain" description="SipL SPOCS" evidence="1">
    <location>
        <begin position="457"/>
        <end position="533"/>
    </location>
</feature>
<protein>
    <recommendedName>
        <fullName evidence="1">SipL SPOCS domain-containing protein</fullName>
    </recommendedName>
</protein>
<evidence type="ECO:0000313" key="2">
    <source>
        <dbReference type="EMBL" id="SHM45977.1"/>
    </source>
</evidence>
<dbReference type="InterPro" id="IPR024300">
    <property type="entry name" value="SipL_SPOCS_dom"/>
</dbReference>
<accession>A0A1M7J0L1</accession>
<evidence type="ECO:0000259" key="1">
    <source>
        <dbReference type="Pfam" id="PF12673"/>
    </source>
</evidence>